<dbReference type="GO" id="GO:0005634">
    <property type="term" value="C:nucleus"/>
    <property type="evidence" value="ECO:0007669"/>
    <property type="project" value="TreeGrafter"/>
</dbReference>
<dbReference type="EnsemblMetazoa" id="BGLB002751-RC">
    <property type="protein sequence ID" value="BGLB002751-PC"/>
    <property type="gene ID" value="BGLB002751"/>
</dbReference>
<dbReference type="PANTHER" id="PTHR12829:SF4">
    <property type="entry name" value="N(6)-ADENINE-SPECIFIC METHYLTRANSFERASE METTL4"/>
    <property type="match status" value="1"/>
</dbReference>
<dbReference type="Pfam" id="PF05063">
    <property type="entry name" value="MT-A70"/>
    <property type="match status" value="1"/>
</dbReference>
<reference evidence="3" key="1">
    <citation type="submission" date="2020-05" db="UniProtKB">
        <authorList>
            <consortium name="EnsemblMetazoa"/>
        </authorList>
    </citation>
    <scope>IDENTIFICATION</scope>
    <source>
        <strain evidence="3">BB02</strain>
    </source>
</reference>
<accession>A0A2C9JI01</accession>
<evidence type="ECO:0000313" key="3">
    <source>
        <dbReference type="EnsemblMetazoa" id="BGLB002751-PC"/>
    </source>
</evidence>
<dbReference type="OrthoDB" id="61116at2759"/>
<evidence type="ECO:0000256" key="1">
    <source>
        <dbReference type="PROSITE-ProRule" id="PRU00489"/>
    </source>
</evidence>
<dbReference type="PROSITE" id="PS51143">
    <property type="entry name" value="MT_A70"/>
    <property type="match status" value="1"/>
</dbReference>
<feature type="compositionally biased region" description="Basic residues" evidence="2">
    <location>
        <begin position="134"/>
        <end position="143"/>
    </location>
</feature>
<dbReference type="InterPro" id="IPR007757">
    <property type="entry name" value="MT-A70-like"/>
</dbReference>
<organism evidence="3 4">
    <name type="scientific">Biomphalaria glabrata</name>
    <name type="common">Bloodfluke planorb</name>
    <name type="synonym">Freshwater snail</name>
    <dbReference type="NCBI Taxonomy" id="6526"/>
    <lineage>
        <taxon>Eukaryota</taxon>
        <taxon>Metazoa</taxon>
        <taxon>Spiralia</taxon>
        <taxon>Lophotrochozoa</taxon>
        <taxon>Mollusca</taxon>
        <taxon>Gastropoda</taxon>
        <taxon>Heterobranchia</taxon>
        <taxon>Euthyneura</taxon>
        <taxon>Panpulmonata</taxon>
        <taxon>Hygrophila</taxon>
        <taxon>Lymnaeoidea</taxon>
        <taxon>Planorbidae</taxon>
        <taxon>Biomphalaria</taxon>
    </lineage>
</organism>
<dbReference type="SUPFAM" id="SSF53335">
    <property type="entry name" value="S-adenosyl-L-methionine-dependent methyltransferases"/>
    <property type="match status" value="1"/>
</dbReference>
<dbReference type="VEuPathDB" id="VectorBase:BGLAX_043853"/>
<dbReference type="AlphaFoldDB" id="A0A2C9JI01"/>
<feature type="region of interest" description="Disordered" evidence="2">
    <location>
        <begin position="116"/>
        <end position="144"/>
    </location>
</feature>
<evidence type="ECO:0008006" key="5">
    <source>
        <dbReference type="Google" id="ProtNLM"/>
    </source>
</evidence>
<comment type="similarity">
    <text evidence="1">Belongs to the MT-A70-like family.</text>
</comment>
<dbReference type="VEuPathDB" id="VectorBase:BGLB002751"/>
<gene>
    <name evidence="3" type="primary">106062567</name>
</gene>
<feature type="compositionally biased region" description="Basic and acidic residues" evidence="2">
    <location>
        <begin position="122"/>
        <end position="133"/>
    </location>
</feature>
<dbReference type="PANTHER" id="PTHR12829">
    <property type="entry name" value="N6-ADENOSINE-METHYLTRANSFERASE"/>
    <property type="match status" value="1"/>
</dbReference>
<dbReference type="InterPro" id="IPR029063">
    <property type="entry name" value="SAM-dependent_MTases_sf"/>
</dbReference>
<sequence length="491" mass="56574">MYRGLYTDKSNLYLIFSLPTWLHSKVLMSVVCQIKDAALLDHCGITEKWFQLRNEISSRENQFEKILSQTGDIVNTSKHEDCSSLSQTGNVNNYRMKSDLFAIEFPFMMDSQVKRLSSSQASHDKISLKESSDRKRKRKKQRRINTNADVKFISDLKTSLSDLITLSRNESYLTQDTEPYQRNDLAKSASQIHGCGDLFQLLCENLDMHLNTGSHYNETVPHDLNLGDQFHYSAKSLVGVCVRNEDCKLVKVGHDEFLIPKRCSFLTSSFDYFISRGYQQMITSQGFDLLVIDPPWPNKSVKRKKSYATFNELNLKSLPVHQLGKDGGLICIWVTNKEQLINFVKDELFPHWCVEWIADWFWMKVTKSGVPVCDINSSHKKPYEQLIIGRCNLSAGQVVTRIHKTLNNQLVEKQREKEMSPARLPQNFLIVSVPCSLHSKKPPLSDVFSPYLPPNPNCIELFARNLVPEWSSWGNEPLRHQHSDYFEPVLE</sequence>
<dbReference type="GO" id="GO:0008168">
    <property type="term" value="F:methyltransferase activity"/>
    <property type="evidence" value="ECO:0007669"/>
    <property type="project" value="TreeGrafter"/>
</dbReference>
<proteinExistence type="inferred from homology"/>
<dbReference type="Proteomes" id="UP000076420">
    <property type="component" value="Unassembled WGS sequence"/>
</dbReference>
<evidence type="ECO:0000313" key="4">
    <source>
        <dbReference type="Proteomes" id="UP000076420"/>
    </source>
</evidence>
<dbReference type="STRING" id="6526.A0A2C9JI01"/>
<evidence type="ECO:0000256" key="2">
    <source>
        <dbReference type="SAM" id="MobiDB-lite"/>
    </source>
</evidence>
<dbReference type="KEGG" id="bgt:106062567"/>
<name>A0A2C9JI01_BIOGL</name>
<protein>
    <recommendedName>
        <fullName evidence="5">Methyltransferase-like protein 4</fullName>
    </recommendedName>
</protein>